<evidence type="ECO:0000256" key="4">
    <source>
        <dbReference type="ARBA" id="ARBA00022989"/>
    </source>
</evidence>
<evidence type="ECO:0000256" key="6">
    <source>
        <dbReference type="ARBA" id="ARBA00023136"/>
    </source>
</evidence>
<evidence type="ECO:0000256" key="7">
    <source>
        <dbReference type="ARBA" id="ARBA00023173"/>
    </source>
</evidence>
<keyword evidence="3 10" id="KW-0812">Transmembrane</keyword>
<feature type="transmembrane region" description="Helical" evidence="10">
    <location>
        <begin position="238"/>
        <end position="261"/>
    </location>
</feature>
<keyword evidence="4 10" id="KW-1133">Transmembrane helix</keyword>
<dbReference type="Proteomes" id="UP001500635">
    <property type="component" value="Unassembled WGS sequence"/>
</dbReference>
<keyword evidence="12" id="KW-1185">Reference proteome</keyword>
<dbReference type="SUPFAM" id="SSF81340">
    <property type="entry name" value="Clc chloride channel"/>
    <property type="match status" value="1"/>
</dbReference>
<comment type="caution">
    <text evidence="11">The sequence shown here is derived from an EMBL/GenBank/DDBJ whole genome shotgun (WGS) entry which is preliminary data.</text>
</comment>
<dbReference type="PANTHER" id="PTHR43427">
    <property type="entry name" value="CHLORIDE CHANNEL PROTEIN CLC-E"/>
    <property type="match status" value="1"/>
</dbReference>
<name>A0ABP8JUD6_9ACTN</name>
<dbReference type="PRINTS" id="PR00762">
    <property type="entry name" value="CLCHANNEL"/>
</dbReference>
<feature type="transmembrane region" description="Helical" evidence="10">
    <location>
        <begin position="273"/>
        <end position="296"/>
    </location>
</feature>
<keyword evidence="8" id="KW-0868">Chloride</keyword>
<keyword evidence="7" id="KW-0869">Chloride channel</keyword>
<proteinExistence type="predicted"/>
<accession>A0ABP8JUD6</accession>
<protein>
    <submittedName>
        <fullName evidence="11">Chloride channel protein</fullName>
    </submittedName>
</protein>
<gene>
    <name evidence="11" type="ORF">GCM10023147_30050</name>
</gene>
<evidence type="ECO:0000256" key="2">
    <source>
        <dbReference type="ARBA" id="ARBA00022448"/>
    </source>
</evidence>
<dbReference type="Pfam" id="PF00654">
    <property type="entry name" value="Voltage_CLC"/>
    <property type="match status" value="1"/>
</dbReference>
<dbReference type="PROSITE" id="PS51257">
    <property type="entry name" value="PROKAR_LIPOPROTEIN"/>
    <property type="match status" value="1"/>
</dbReference>
<evidence type="ECO:0000313" key="12">
    <source>
        <dbReference type="Proteomes" id="UP001500635"/>
    </source>
</evidence>
<evidence type="ECO:0000256" key="1">
    <source>
        <dbReference type="ARBA" id="ARBA00004141"/>
    </source>
</evidence>
<dbReference type="EMBL" id="BAABFR010000047">
    <property type="protein sequence ID" value="GAA4396121.1"/>
    <property type="molecule type" value="Genomic_DNA"/>
</dbReference>
<dbReference type="RefSeq" id="WP_344997364.1">
    <property type="nucleotide sequence ID" value="NZ_BAABFR010000047.1"/>
</dbReference>
<evidence type="ECO:0000256" key="8">
    <source>
        <dbReference type="ARBA" id="ARBA00023214"/>
    </source>
</evidence>
<reference evidence="12" key="1">
    <citation type="journal article" date="2019" name="Int. J. Syst. Evol. Microbiol.">
        <title>The Global Catalogue of Microorganisms (GCM) 10K type strain sequencing project: providing services to taxonomists for standard genome sequencing and annotation.</title>
        <authorList>
            <consortium name="The Broad Institute Genomics Platform"/>
            <consortium name="The Broad Institute Genome Sequencing Center for Infectious Disease"/>
            <person name="Wu L."/>
            <person name="Ma J."/>
        </authorList>
    </citation>
    <scope>NUCLEOTIDE SEQUENCE [LARGE SCALE GENOMIC DNA]</scope>
    <source>
        <strain evidence="12">JCM 17688</strain>
    </source>
</reference>
<keyword evidence="9" id="KW-0407">Ion channel</keyword>
<evidence type="ECO:0000256" key="5">
    <source>
        <dbReference type="ARBA" id="ARBA00023065"/>
    </source>
</evidence>
<keyword evidence="5" id="KW-0406">Ion transport</keyword>
<evidence type="ECO:0000256" key="10">
    <source>
        <dbReference type="SAM" id="Phobius"/>
    </source>
</evidence>
<evidence type="ECO:0000313" key="11">
    <source>
        <dbReference type="EMBL" id="GAA4396121.1"/>
    </source>
</evidence>
<feature type="transmembrane region" description="Helical" evidence="10">
    <location>
        <begin position="162"/>
        <end position="185"/>
    </location>
</feature>
<keyword evidence="2" id="KW-0813">Transport</keyword>
<comment type="subcellular location">
    <subcellularLocation>
        <location evidence="1">Membrane</location>
        <topology evidence="1">Multi-pass membrane protein</topology>
    </subcellularLocation>
</comment>
<dbReference type="InterPro" id="IPR050368">
    <property type="entry name" value="ClC-type_chloride_channel"/>
</dbReference>
<feature type="transmembrane region" description="Helical" evidence="10">
    <location>
        <begin position="330"/>
        <end position="355"/>
    </location>
</feature>
<evidence type="ECO:0000256" key="9">
    <source>
        <dbReference type="ARBA" id="ARBA00023303"/>
    </source>
</evidence>
<dbReference type="PANTHER" id="PTHR43427:SF6">
    <property type="entry name" value="CHLORIDE CHANNEL PROTEIN CLC-E"/>
    <property type="match status" value="1"/>
</dbReference>
<keyword evidence="6 10" id="KW-0472">Membrane</keyword>
<dbReference type="InterPro" id="IPR001807">
    <property type="entry name" value="ClC"/>
</dbReference>
<feature type="transmembrane region" description="Helical" evidence="10">
    <location>
        <begin position="402"/>
        <end position="420"/>
    </location>
</feature>
<organism evidence="11 12">
    <name type="scientific">Tsukamurella soli</name>
    <dbReference type="NCBI Taxonomy" id="644556"/>
    <lineage>
        <taxon>Bacteria</taxon>
        <taxon>Bacillati</taxon>
        <taxon>Actinomycetota</taxon>
        <taxon>Actinomycetes</taxon>
        <taxon>Mycobacteriales</taxon>
        <taxon>Tsukamurellaceae</taxon>
        <taxon>Tsukamurella</taxon>
    </lineage>
</organism>
<sequence>MTGRCLRFLAALVVAGVLAGVAGGGCALLLRLIQHLVYGYWSGSLLDGVGGAGPARRILAPTLGGAAAGGCWWALRSWCDRRGTTVPRLRAVLGLSTDSPSLRSPRPRRLPWGTLLPDALIQILAVATGGSIGRERAPRQIAAVLADMATLRWGLTDRQRHLVLAGAAGAGLAAVYNVPAAGALFTLRVLLQTWDPWAIVAAVVTSGFAVLTAEPVTQGESTYAWHPHGAGLVTGAGWVTWVAAAAVIPVAVVAGAGFRRLMGLAGHRTPSGMVLPLAIGAAGLAVGIAAVWLPAAPGNGKSIATLALVTGAPIATFAVLAVLKPLLTALFLRAGASGGLLTPSFATGAALGAIAGVLAAHWAHGVSVPVCALVGAAAFVSTTERAPLFAGVFTWELAHPQLVLLVVLVAVAIAVRYVRFDRLVPGARMSPRDARAGVPADPAGQ</sequence>
<dbReference type="Gene3D" id="1.10.3080.10">
    <property type="entry name" value="Clc chloride channel"/>
    <property type="match status" value="1"/>
</dbReference>
<feature type="transmembrane region" description="Helical" evidence="10">
    <location>
        <begin position="302"/>
        <end position="323"/>
    </location>
</feature>
<evidence type="ECO:0000256" key="3">
    <source>
        <dbReference type="ARBA" id="ARBA00022692"/>
    </source>
</evidence>
<dbReference type="InterPro" id="IPR014743">
    <property type="entry name" value="Cl-channel_core"/>
</dbReference>